<evidence type="ECO:0000256" key="7">
    <source>
        <dbReference type="ARBA" id="ARBA00023235"/>
    </source>
</evidence>
<dbReference type="SUPFAM" id="SSF52540">
    <property type="entry name" value="P-loop containing nucleoside triphosphate hydrolases"/>
    <property type="match status" value="1"/>
</dbReference>
<keyword evidence="4 11" id="KW-0347">Helicase</keyword>
<evidence type="ECO:0000256" key="1">
    <source>
        <dbReference type="ARBA" id="ARBA00009922"/>
    </source>
</evidence>
<comment type="similarity">
    <text evidence="1">Belongs to the helicase family. UvrD subfamily.</text>
</comment>
<feature type="region of interest" description="Disordered" evidence="12">
    <location>
        <begin position="89"/>
        <end position="109"/>
    </location>
</feature>
<dbReference type="Gene3D" id="1.10.10.160">
    <property type="match status" value="1"/>
</dbReference>
<gene>
    <name evidence="14" type="ORF">EFE40_01685</name>
</gene>
<feature type="domain" description="UvrD-like helicase ATP-binding" evidence="13">
    <location>
        <begin position="1"/>
        <end position="254"/>
    </location>
</feature>
<keyword evidence="6" id="KW-0238">DNA-binding</keyword>
<dbReference type="GO" id="GO:0005524">
    <property type="term" value="F:ATP binding"/>
    <property type="evidence" value="ECO:0007669"/>
    <property type="project" value="UniProtKB-UniRule"/>
</dbReference>
<keyword evidence="7" id="KW-0413">Isomerase</keyword>
<dbReference type="InterPro" id="IPR000212">
    <property type="entry name" value="DNA_helicase_UvrD/REP"/>
</dbReference>
<comment type="catalytic activity">
    <reaction evidence="10">
        <text>ATP + H2O = ADP + phosphate + H(+)</text>
        <dbReference type="Rhea" id="RHEA:13065"/>
        <dbReference type="ChEBI" id="CHEBI:15377"/>
        <dbReference type="ChEBI" id="CHEBI:15378"/>
        <dbReference type="ChEBI" id="CHEBI:30616"/>
        <dbReference type="ChEBI" id="CHEBI:43474"/>
        <dbReference type="ChEBI" id="CHEBI:456216"/>
        <dbReference type="EC" id="5.6.2.4"/>
    </reaction>
</comment>
<organism evidence="14 15">
    <name type="scientific">Methanohalophilus halophilus</name>
    <dbReference type="NCBI Taxonomy" id="2177"/>
    <lineage>
        <taxon>Archaea</taxon>
        <taxon>Methanobacteriati</taxon>
        <taxon>Methanobacteriota</taxon>
        <taxon>Stenosarchaea group</taxon>
        <taxon>Methanomicrobia</taxon>
        <taxon>Methanosarcinales</taxon>
        <taxon>Methanosarcinaceae</taxon>
        <taxon>Methanohalophilus</taxon>
    </lineage>
</organism>
<evidence type="ECO:0000256" key="5">
    <source>
        <dbReference type="ARBA" id="ARBA00022840"/>
    </source>
</evidence>
<dbReference type="InterPro" id="IPR013986">
    <property type="entry name" value="DExx_box_DNA_helicase_dom_sf"/>
</dbReference>
<evidence type="ECO:0000259" key="13">
    <source>
        <dbReference type="PROSITE" id="PS51198"/>
    </source>
</evidence>
<feature type="binding site" evidence="11">
    <location>
        <begin position="10"/>
        <end position="17"/>
    </location>
    <ligand>
        <name>ATP</name>
        <dbReference type="ChEBI" id="CHEBI:30616"/>
    </ligand>
</feature>
<name>A0A3M9LCI8_9EURY</name>
<evidence type="ECO:0000256" key="4">
    <source>
        <dbReference type="ARBA" id="ARBA00022806"/>
    </source>
</evidence>
<evidence type="ECO:0000313" key="15">
    <source>
        <dbReference type="Proteomes" id="UP000267921"/>
    </source>
</evidence>
<proteinExistence type="inferred from homology"/>
<evidence type="ECO:0000256" key="10">
    <source>
        <dbReference type="ARBA" id="ARBA00048988"/>
    </source>
</evidence>
<comment type="caution">
    <text evidence="14">The sequence shown here is derived from an EMBL/GenBank/DDBJ whole genome shotgun (WGS) entry which is preliminary data.</text>
</comment>
<keyword evidence="5 11" id="KW-0067">ATP-binding</keyword>
<sequence>MHMSNLAIWGAPGTGKTSALIEKYLQKSGKKLIVTFSRSTADDIRKRLSDLNGEEVTKDEVNTIHGTCNCLLAEKKNVKLMKPNDYKRFENDTGNKLSKPTHDETEPSKSRGLVDCWGWMQNTGTPYKKITKFPGWKELKIPPSQARKVIKDFQQWKLDNDKINFTDMLVEVLRHQLIPDCDVLLVDEFQDLTALQFKIIKLWSENIDTVIIAGDPLQSIYGFWGGSPEYFKQFDSEQTVLDKSYRLPAAIWEYACGLANRYNMDIPKIDTTAQEGKIDHLNYKQYLAHKSFWKGNKNFKVFHLVRSNYQAARIAHEMAREGILWAGISGWTKQEIIVLNILIMAKHGIEKLVLSKSDILAMLDQFPVNYFSYGGSKKSIKAAIEEEQYRDDYGPLFVGDSLYKILESPNPVNYMSNPSDLKYEKFQAALEKYAEEVTWSEAEATVLTTIHGSKGLEADRVFLHTGISNKIKKEMRKDPAEEARVFYVGITRSKEELIVVKDKGKNFPLTRRQ</sequence>
<reference evidence="14 15" key="1">
    <citation type="submission" date="2018-10" db="EMBL/GenBank/DDBJ databases">
        <title>Cultivation of a novel Methanohalophilus strain from Kebrit Deep of the Red Sea and a genomic comparison of members of the genus Methanohalophilus.</title>
        <authorList>
            <person name="Guan Y."/>
            <person name="Ngugi D.K."/>
            <person name="Stingl U."/>
        </authorList>
    </citation>
    <scope>NUCLEOTIDE SEQUENCE [LARGE SCALE GENOMIC DNA]</scope>
    <source>
        <strain evidence="14 15">DSM 3094</strain>
    </source>
</reference>
<keyword evidence="3 11" id="KW-0378">Hydrolase</keyword>
<dbReference type="Proteomes" id="UP000267921">
    <property type="component" value="Unassembled WGS sequence"/>
</dbReference>
<dbReference type="GO" id="GO:0003677">
    <property type="term" value="F:DNA binding"/>
    <property type="evidence" value="ECO:0007669"/>
    <property type="project" value="UniProtKB-KW"/>
</dbReference>
<dbReference type="GO" id="GO:0000725">
    <property type="term" value="P:recombinational repair"/>
    <property type="evidence" value="ECO:0007669"/>
    <property type="project" value="TreeGrafter"/>
</dbReference>
<comment type="catalytic activity">
    <reaction evidence="8">
        <text>Couples ATP hydrolysis with the unwinding of duplex DNA by translocating in the 3'-5' direction.</text>
        <dbReference type="EC" id="5.6.2.4"/>
    </reaction>
</comment>
<evidence type="ECO:0000256" key="3">
    <source>
        <dbReference type="ARBA" id="ARBA00022801"/>
    </source>
</evidence>
<dbReference type="Pfam" id="PF00580">
    <property type="entry name" value="UvrD-helicase"/>
    <property type="match status" value="1"/>
</dbReference>
<evidence type="ECO:0000256" key="6">
    <source>
        <dbReference type="ARBA" id="ARBA00023125"/>
    </source>
</evidence>
<evidence type="ECO:0000256" key="2">
    <source>
        <dbReference type="ARBA" id="ARBA00022741"/>
    </source>
</evidence>
<evidence type="ECO:0000313" key="14">
    <source>
        <dbReference type="EMBL" id="RNI10916.1"/>
    </source>
</evidence>
<keyword evidence="2 11" id="KW-0547">Nucleotide-binding</keyword>
<dbReference type="GO" id="GO:0043138">
    <property type="term" value="F:3'-5' DNA helicase activity"/>
    <property type="evidence" value="ECO:0007669"/>
    <property type="project" value="UniProtKB-EC"/>
</dbReference>
<dbReference type="Gene3D" id="3.40.50.300">
    <property type="entry name" value="P-loop containing nucleotide triphosphate hydrolases"/>
    <property type="match status" value="2"/>
</dbReference>
<dbReference type="PROSITE" id="PS51198">
    <property type="entry name" value="UVRD_HELICASE_ATP_BIND"/>
    <property type="match status" value="1"/>
</dbReference>
<dbReference type="Pfam" id="PF13361">
    <property type="entry name" value="UvrD_C"/>
    <property type="match status" value="1"/>
</dbReference>
<dbReference type="GO" id="GO:0016787">
    <property type="term" value="F:hydrolase activity"/>
    <property type="evidence" value="ECO:0007669"/>
    <property type="project" value="UniProtKB-UniRule"/>
</dbReference>
<evidence type="ECO:0000256" key="12">
    <source>
        <dbReference type="SAM" id="MobiDB-lite"/>
    </source>
</evidence>
<dbReference type="InterPro" id="IPR014017">
    <property type="entry name" value="DNA_helicase_UvrD-like_C"/>
</dbReference>
<dbReference type="PANTHER" id="PTHR11070:SF2">
    <property type="entry name" value="ATP-DEPENDENT DNA HELICASE SRS2"/>
    <property type="match status" value="1"/>
</dbReference>
<dbReference type="PANTHER" id="PTHR11070">
    <property type="entry name" value="UVRD / RECB / PCRA DNA HELICASE FAMILY MEMBER"/>
    <property type="match status" value="1"/>
</dbReference>
<dbReference type="AlphaFoldDB" id="A0A3M9LCI8"/>
<evidence type="ECO:0000256" key="9">
    <source>
        <dbReference type="ARBA" id="ARBA00034808"/>
    </source>
</evidence>
<dbReference type="EC" id="5.6.2.4" evidence="9"/>
<dbReference type="InterPro" id="IPR014016">
    <property type="entry name" value="UvrD-like_ATP-bd"/>
</dbReference>
<feature type="compositionally biased region" description="Basic and acidic residues" evidence="12">
    <location>
        <begin position="100"/>
        <end position="109"/>
    </location>
</feature>
<dbReference type="EMBL" id="RJJG01000001">
    <property type="protein sequence ID" value="RNI10916.1"/>
    <property type="molecule type" value="Genomic_DNA"/>
</dbReference>
<dbReference type="InterPro" id="IPR027417">
    <property type="entry name" value="P-loop_NTPase"/>
</dbReference>
<evidence type="ECO:0000256" key="8">
    <source>
        <dbReference type="ARBA" id="ARBA00034617"/>
    </source>
</evidence>
<accession>A0A3M9LCI8</accession>
<protein>
    <recommendedName>
        <fullName evidence="9">DNA 3'-5' helicase</fullName>
        <ecNumber evidence="9">5.6.2.4</ecNumber>
    </recommendedName>
</protein>
<evidence type="ECO:0000256" key="11">
    <source>
        <dbReference type="PROSITE-ProRule" id="PRU00560"/>
    </source>
</evidence>